<keyword evidence="6 11" id="KW-0479">Metal-binding</keyword>
<dbReference type="GO" id="GO:0008270">
    <property type="term" value="F:zinc ion binding"/>
    <property type="evidence" value="ECO:0007669"/>
    <property type="project" value="TreeGrafter"/>
</dbReference>
<evidence type="ECO:0000256" key="6">
    <source>
        <dbReference type="ARBA" id="ARBA00022723"/>
    </source>
</evidence>
<dbReference type="Gene3D" id="1.10.10.10">
    <property type="entry name" value="Winged helix-like DNA-binding domain superfamily/Winged helix DNA-binding domain"/>
    <property type="match status" value="1"/>
</dbReference>
<keyword evidence="4 12" id="KW-0963">Cytoplasm</keyword>
<dbReference type="AlphaFoldDB" id="A0AAE3L0R2"/>
<dbReference type="CDD" id="cd07153">
    <property type="entry name" value="Fur_like"/>
    <property type="match status" value="1"/>
</dbReference>
<keyword evidence="7 12" id="KW-0862">Zinc</keyword>
<evidence type="ECO:0000256" key="1">
    <source>
        <dbReference type="ARBA" id="ARBA00004496"/>
    </source>
</evidence>
<evidence type="ECO:0000256" key="3">
    <source>
        <dbReference type="ARBA" id="ARBA00020910"/>
    </source>
</evidence>
<gene>
    <name evidence="12" type="primary">fur</name>
    <name evidence="13" type="ORF">J2T55_000972</name>
</gene>
<accession>A0AAE3L0R2</accession>
<dbReference type="GO" id="GO:1900376">
    <property type="term" value="P:regulation of secondary metabolite biosynthetic process"/>
    <property type="evidence" value="ECO:0007669"/>
    <property type="project" value="TreeGrafter"/>
</dbReference>
<keyword evidence="10 12" id="KW-0804">Transcription</keyword>
<evidence type="ECO:0000256" key="7">
    <source>
        <dbReference type="ARBA" id="ARBA00022833"/>
    </source>
</evidence>
<dbReference type="EMBL" id="JANUCT010000005">
    <property type="protein sequence ID" value="MCS3902964.1"/>
    <property type="molecule type" value="Genomic_DNA"/>
</dbReference>
<reference evidence="13" key="1">
    <citation type="submission" date="2022-08" db="EMBL/GenBank/DDBJ databases">
        <title>Genomic Encyclopedia of Type Strains, Phase III (KMG-III): the genomes of soil and plant-associated and newly described type strains.</title>
        <authorList>
            <person name="Whitman W."/>
        </authorList>
    </citation>
    <scope>NUCLEOTIDE SEQUENCE</scope>
    <source>
        <strain evidence="13">HMT 1</strain>
    </source>
</reference>
<dbReference type="GO" id="GO:0045892">
    <property type="term" value="P:negative regulation of DNA-templated transcription"/>
    <property type="evidence" value="ECO:0007669"/>
    <property type="project" value="TreeGrafter"/>
</dbReference>
<proteinExistence type="inferred from homology"/>
<dbReference type="PANTHER" id="PTHR33202">
    <property type="entry name" value="ZINC UPTAKE REGULATION PROTEIN"/>
    <property type="match status" value="1"/>
</dbReference>
<dbReference type="InterPro" id="IPR036390">
    <property type="entry name" value="WH_DNA-bd_sf"/>
</dbReference>
<feature type="binding site" evidence="11">
    <location>
        <position position="113"/>
    </location>
    <ligand>
        <name>Fe cation</name>
        <dbReference type="ChEBI" id="CHEBI:24875"/>
    </ligand>
</feature>
<dbReference type="GO" id="GO:0005737">
    <property type="term" value="C:cytoplasm"/>
    <property type="evidence" value="ECO:0007669"/>
    <property type="project" value="UniProtKB-SubCell"/>
</dbReference>
<evidence type="ECO:0000313" key="13">
    <source>
        <dbReference type="EMBL" id="MCS3902964.1"/>
    </source>
</evidence>
<keyword evidence="11 12" id="KW-0408">Iron</keyword>
<sequence>MGISDDQENSLTELFKQHGILPTSQRLHIAAVLLATHQHLSADQVLERVNQSGRKVSKATVYNTLNLFAEKGLVLEVMVDSSKVFYDSNTTPHHHFYNQDTGDLTDIPASAVEFARLPDLPEATRSDGIDVIIRVRNEDRSNS</sequence>
<organism evidence="13 14">
    <name type="scientific">Methylohalomonas lacus</name>
    <dbReference type="NCBI Taxonomy" id="398773"/>
    <lineage>
        <taxon>Bacteria</taxon>
        <taxon>Pseudomonadati</taxon>
        <taxon>Pseudomonadota</taxon>
        <taxon>Gammaproteobacteria</taxon>
        <taxon>Methylohalomonadales</taxon>
        <taxon>Methylohalomonadaceae</taxon>
        <taxon>Methylohalomonas</taxon>
    </lineage>
</organism>
<keyword evidence="8 12" id="KW-0805">Transcription regulation</keyword>
<evidence type="ECO:0000256" key="12">
    <source>
        <dbReference type="RuleBase" id="RU364037"/>
    </source>
</evidence>
<keyword evidence="9 12" id="KW-0238">DNA-binding</keyword>
<evidence type="ECO:0000256" key="8">
    <source>
        <dbReference type="ARBA" id="ARBA00023015"/>
    </source>
</evidence>
<dbReference type="InterPro" id="IPR002481">
    <property type="entry name" value="FUR"/>
</dbReference>
<evidence type="ECO:0000313" key="14">
    <source>
        <dbReference type="Proteomes" id="UP001204445"/>
    </source>
</evidence>
<keyword evidence="14" id="KW-1185">Reference proteome</keyword>
<evidence type="ECO:0000256" key="2">
    <source>
        <dbReference type="ARBA" id="ARBA00007957"/>
    </source>
</evidence>
<dbReference type="Proteomes" id="UP001204445">
    <property type="component" value="Unassembled WGS sequence"/>
</dbReference>
<dbReference type="RefSeq" id="WP_259054568.1">
    <property type="nucleotide sequence ID" value="NZ_JANUCT010000005.1"/>
</dbReference>
<dbReference type="GO" id="GO:0003700">
    <property type="term" value="F:DNA-binding transcription factor activity"/>
    <property type="evidence" value="ECO:0007669"/>
    <property type="project" value="UniProtKB-UniRule"/>
</dbReference>
<evidence type="ECO:0000256" key="5">
    <source>
        <dbReference type="ARBA" id="ARBA00022491"/>
    </source>
</evidence>
<comment type="subcellular location">
    <subcellularLocation>
        <location evidence="1 12">Cytoplasm</location>
    </subcellularLocation>
</comment>
<evidence type="ECO:0000256" key="4">
    <source>
        <dbReference type="ARBA" id="ARBA00022490"/>
    </source>
</evidence>
<dbReference type="SUPFAM" id="SSF46785">
    <property type="entry name" value="Winged helix' DNA-binding domain"/>
    <property type="match status" value="1"/>
</dbReference>
<dbReference type="GO" id="GO:0000976">
    <property type="term" value="F:transcription cis-regulatory region binding"/>
    <property type="evidence" value="ECO:0007669"/>
    <property type="project" value="TreeGrafter"/>
</dbReference>
<keyword evidence="5 12" id="KW-0678">Repressor</keyword>
<dbReference type="PANTHER" id="PTHR33202:SF7">
    <property type="entry name" value="FERRIC UPTAKE REGULATION PROTEIN"/>
    <property type="match status" value="1"/>
</dbReference>
<comment type="similarity">
    <text evidence="2 12">Belongs to the Fur family.</text>
</comment>
<dbReference type="InterPro" id="IPR036388">
    <property type="entry name" value="WH-like_DNA-bd_sf"/>
</dbReference>
<dbReference type="Pfam" id="PF01475">
    <property type="entry name" value="FUR"/>
    <property type="match status" value="1"/>
</dbReference>
<comment type="subunit">
    <text evidence="12">Homodimer.</text>
</comment>
<evidence type="ECO:0000256" key="9">
    <source>
        <dbReference type="ARBA" id="ARBA00023125"/>
    </source>
</evidence>
<dbReference type="FunFam" id="1.10.10.10:FF:000007">
    <property type="entry name" value="Ferric uptake regulation protein"/>
    <property type="match status" value="1"/>
</dbReference>
<name>A0AAE3L0R2_9GAMM</name>
<comment type="cofactor">
    <cofactor evidence="11">
        <name>Mn(2+)</name>
        <dbReference type="ChEBI" id="CHEBI:29035"/>
    </cofactor>
    <cofactor evidence="11">
        <name>Fe(2+)</name>
        <dbReference type="ChEBI" id="CHEBI:29033"/>
    </cofactor>
    <text evidence="11">Binds 1 Mn(2+) or Fe(2+) ion per subunit.</text>
</comment>
<protein>
    <recommendedName>
        <fullName evidence="3 12">Ferric uptake regulation protein</fullName>
    </recommendedName>
</protein>
<evidence type="ECO:0000256" key="11">
    <source>
        <dbReference type="PIRSR" id="PIRSR602481-2"/>
    </source>
</evidence>
<comment type="caution">
    <text evidence="13">The sequence shown here is derived from an EMBL/GenBank/DDBJ whole genome shotgun (WGS) entry which is preliminary data.</text>
</comment>
<evidence type="ECO:0000256" key="10">
    <source>
        <dbReference type="ARBA" id="ARBA00023163"/>
    </source>
</evidence>